<gene>
    <name evidence="3" type="ORF">MTR62_19545</name>
</gene>
<evidence type="ECO:0000256" key="2">
    <source>
        <dbReference type="SAM" id="SignalP"/>
    </source>
</evidence>
<dbReference type="RefSeq" id="WP_244024098.1">
    <property type="nucleotide sequence ID" value="NZ_JALHLF010000161.1"/>
</dbReference>
<feature type="non-terminal residue" evidence="3">
    <location>
        <position position="115"/>
    </location>
</feature>
<reference evidence="3" key="1">
    <citation type="submission" date="2022-03" db="EMBL/GenBank/DDBJ databases">
        <title>Identification of a novel bacterium isolated from mangrove sediments.</title>
        <authorList>
            <person name="Pan X."/>
        </authorList>
    </citation>
    <scope>NUCLEOTIDE SEQUENCE</scope>
    <source>
        <strain evidence="3">B1949</strain>
    </source>
</reference>
<dbReference type="PROSITE" id="PS51318">
    <property type="entry name" value="TAT"/>
    <property type="match status" value="1"/>
</dbReference>
<sequence length="115" mass="12028">MIDRPSPPPAQRRVLRGALVATLLAGSPAGLVLPTLAQAQDNGVAALIEQAKYWRAKGREDLAQQALRRARAIDPDNPALAAAAKAPTPSPKPAKKDTAQTTQPAARANTPDPAR</sequence>
<keyword evidence="2" id="KW-0732">Signal</keyword>
<dbReference type="Proteomes" id="UP001162881">
    <property type="component" value="Unassembled WGS sequence"/>
</dbReference>
<feature type="region of interest" description="Disordered" evidence="1">
    <location>
        <begin position="71"/>
        <end position="115"/>
    </location>
</feature>
<evidence type="ECO:0000256" key="1">
    <source>
        <dbReference type="SAM" id="MobiDB-lite"/>
    </source>
</evidence>
<feature type="compositionally biased region" description="Low complexity" evidence="1">
    <location>
        <begin position="75"/>
        <end position="87"/>
    </location>
</feature>
<organism evidence="3 4">
    <name type="scientific">Novosphingobium organovorum</name>
    <dbReference type="NCBI Taxonomy" id="2930092"/>
    <lineage>
        <taxon>Bacteria</taxon>
        <taxon>Pseudomonadati</taxon>
        <taxon>Pseudomonadota</taxon>
        <taxon>Alphaproteobacteria</taxon>
        <taxon>Sphingomonadales</taxon>
        <taxon>Sphingomonadaceae</taxon>
        <taxon>Novosphingobium</taxon>
    </lineage>
</organism>
<protein>
    <submittedName>
        <fullName evidence="3">Uncharacterized protein</fullName>
    </submittedName>
</protein>
<evidence type="ECO:0000313" key="3">
    <source>
        <dbReference type="EMBL" id="MCJ2184866.1"/>
    </source>
</evidence>
<comment type="caution">
    <text evidence="3">The sequence shown here is derived from an EMBL/GenBank/DDBJ whole genome shotgun (WGS) entry which is preliminary data.</text>
</comment>
<feature type="signal peptide" evidence="2">
    <location>
        <begin position="1"/>
        <end position="39"/>
    </location>
</feature>
<dbReference type="InterPro" id="IPR006311">
    <property type="entry name" value="TAT_signal"/>
</dbReference>
<accession>A0ABT0BII8</accession>
<keyword evidence="4" id="KW-1185">Reference proteome</keyword>
<feature type="chain" id="PRO_5045207943" evidence="2">
    <location>
        <begin position="40"/>
        <end position="115"/>
    </location>
</feature>
<name>A0ABT0BII8_9SPHN</name>
<evidence type="ECO:0000313" key="4">
    <source>
        <dbReference type="Proteomes" id="UP001162881"/>
    </source>
</evidence>
<dbReference type="EMBL" id="JALHLF010000161">
    <property type="protein sequence ID" value="MCJ2184866.1"/>
    <property type="molecule type" value="Genomic_DNA"/>
</dbReference>
<proteinExistence type="predicted"/>